<proteinExistence type="predicted"/>
<dbReference type="Proteomes" id="UP000183832">
    <property type="component" value="Unassembled WGS sequence"/>
</dbReference>
<dbReference type="EMBL" id="CVRI01000047">
    <property type="protein sequence ID" value="CRK97504.1"/>
    <property type="molecule type" value="Genomic_DNA"/>
</dbReference>
<organism evidence="1 2">
    <name type="scientific">Clunio marinus</name>
    <dbReference type="NCBI Taxonomy" id="568069"/>
    <lineage>
        <taxon>Eukaryota</taxon>
        <taxon>Metazoa</taxon>
        <taxon>Ecdysozoa</taxon>
        <taxon>Arthropoda</taxon>
        <taxon>Hexapoda</taxon>
        <taxon>Insecta</taxon>
        <taxon>Pterygota</taxon>
        <taxon>Neoptera</taxon>
        <taxon>Endopterygota</taxon>
        <taxon>Diptera</taxon>
        <taxon>Nematocera</taxon>
        <taxon>Chironomoidea</taxon>
        <taxon>Chironomidae</taxon>
        <taxon>Clunio</taxon>
    </lineage>
</organism>
<protein>
    <submittedName>
        <fullName evidence="1">CLUMA_CG010893, isoform A</fullName>
    </submittedName>
</protein>
<evidence type="ECO:0000313" key="1">
    <source>
        <dbReference type="EMBL" id="CRK97504.1"/>
    </source>
</evidence>
<evidence type="ECO:0000313" key="2">
    <source>
        <dbReference type="Proteomes" id="UP000183832"/>
    </source>
</evidence>
<gene>
    <name evidence="1" type="ORF">CLUMA_CG010893</name>
</gene>
<name>A0A1J1IB96_9DIPT</name>
<dbReference type="AlphaFoldDB" id="A0A1J1IB96"/>
<keyword evidence="2" id="KW-1185">Reference proteome</keyword>
<sequence length="68" mass="8212">MSLYNVFFRNQSREARRKTIEFIGKGNPVEYLQKNLFYKIEITLKSTSDNFHFQLMRTLFVLKCRTIS</sequence>
<reference evidence="1 2" key="1">
    <citation type="submission" date="2015-04" db="EMBL/GenBank/DDBJ databases">
        <authorList>
            <person name="Syromyatnikov M.Y."/>
            <person name="Popov V.N."/>
        </authorList>
    </citation>
    <scope>NUCLEOTIDE SEQUENCE [LARGE SCALE GENOMIC DNA]</scope>
</reference>
<accession>A0A1J1IB96</accession>